<feature type="compositionally biased region" description="Low complexity" evidence="1">
    <location>
        <begin position="130"/>
        <end position="141"/>
    </location>
</feature>
<dbReference type="Proteomes" id="UP000194236">
    <property type="component" value="Unassembled WGS sequence"/>
</dbReference>
<protein>
    <recommendedName>
        <fullName evidence="4">LisH domain-containing protein</fullName>
    </recommendedName>
</protein>
<keyword evidence="3" id="KW-1185">Reference proteome</keyword>
<dbReference type="EMBL" id="MUJZ01051072">
    <property type="protein sequence ID" value="OTF73558.1"/>
    <property type="molecule type" value="Genomic_DNA"/>
</dbReference>
<dbReference type="OrthoDB" id="6287635at2759"/>
<evidence type="ECO:0008006" key="4">
    <source>
        <dbReference type="Google" id="ProtNLM"/>
    </source>
</evidence>
<feature type="compositionally biased region" description="Low complexity" evidence="1">
    <location>
        <begin position="344"/>
        <end position="357"/>
    </location>
</feature>
<feature type="region of interest" description="Disordered" evidence="1">
    <location>
        <begin position="97"/>
        <end position="144"/>
    </location>
</feature>
<feature type="non-terminal residue" evidence="2">
    <location>
        <position position="558"/>
    </location>
</feature>
<sequence>MFNQCFMPSDIARLTYGYLLETNCVRTAQMFLEESPYLGEFAQGIKNGYHYSVKPYNMSLIETLNGKFSQTNHNAMTGFSNTRSNPNDVRNAIHESHLSTPKHKVLASRNLNAYSPRRKSATPKRLPSNQQSSQRQQQQQQLYCHSSDPIQQLIANSSPISSMACESSEIDIEVQPQIIFNELLKYRPLQDKVANTIQKIIDVKDNSDDVATNQPQQPNIESSEEMKNCETTTNSNKIGDIEKDLLPADTMDELLSSLAEEPEFQNFMHLVVEKEIANTPYKSLFNPPSNTSNSSLNTPNVFMTPVNSEQNEKMKNSSQVMPVKNLMNEMKTPERGSIASSKLNANNNRSSTTNNASKIKPILQNPIFMPKFSRINHKQKEVYDAMKISTGDNRNVTNKQPLTTTITMADDDDDQLKSFTGDGQNQKPATTTTTTAATTMNNEVKVVSVQNWSTPNTNALIIPNNQTLNWNDQQSLVYLSYPTTTNAAAETIYFIDSSNIVNPTITTCNNDAVTTDTKPMTTIVDNQLINENIVSESNQQSEPNTGIRSPRTVPSILS</sequence>
<gene>
    <name evidence="2" type="ORF">BLA29_000769</name>
</gene>
<evidence type="ECO:0000313" key="2">
    <source>
        <dbReference type="EMBL" id="OTF73558.1"/>
    </source>
</evidence>
<feature type="region of interest" description="Disordered" evidence="1">
    <location>
        <begin position="334"/>
        <end position="358"/>
    </location>
</feature>
<feature type="compositionally biased region" description="Low complexity" evidence="1">
    <location>
        <begin position="285"/>
        <end position="300"/>
    </location>
</feature>
<feature type="region of interest" description="Disordered" evidence="1">
    <location>
        <begin position="535"/>
        <end position="558"/>
    </location>
</feature>
<accession>A0A1Y3B0M7</accession>
<evidence type="ECO:0000313" key="3">
    <source>
        <dbReference type="Proteomes" id="UP000194236"/>
    </source>
</evidence>
<feature type="region of interest" description="Disordered" evidence="1">
    <location>
        <begin position="285"/>
        <end position="318"/>
    </location>
</feature>
<feature type="region of interest" description="Disordered" evidence="1">
    <location>
        <begin position="208"/>
        <end position="236"/>
    </location>
</feature>
<evidence type="ECO:0000256" key="1">
    <source>
        <dbReference type="SAM" id="MobiDB-lite"/>
    </source>
</evidence>
<feature type="compositionally biased region" description="Polar residues" evidence="1">
    <location>
        <begin position="535"/>
        <end position="547"/>
    </location>
</feature>
<dbReference type="AlphaFoldDB" id="A0A1Y3B0M7"/>
<name>A0A1Y3B0M7_EURMA</name>
<proteinExistence type="predicted"/>
<organism evidence="2 3">
    <name type="scientific">Euroglyphus maynei</name>
    <name type="common">Mayne's house dust mite</name>
    <dbReference type="NCBI Taxonomy" id="6958"/>
    <lineage>
        <taxon>Eukaryota</taxon>
        <taxon>Metazoa</taxon>
        <taxon>Ecdysozoa</taxon>
        <taxon>Arthropoda</taxon>
        <taxon>Chelicerata</taxon>
        <taxon>Arachnida</taxon>
        <taxon>Acari</taxon>
        <taxon>Acariformes</taxon>
        <taxon>Sarcoptiformes</taxon>
        <taxon>Astigmata</taxon>
        <taxon>Psoroptidia</taxon>
        <taxon>Analgoidea</taxon>
        <taxon>Pyroglyphidae</taxon>
        <taxon>Pyroglyphinae</taxon>
        <taxon>Euroglyphus</taxon>
    </lineage>
</organism>
<comment type="caution">
    <text evidence="2">The sequence shown here is derived from an EMBL/GenBank/DDBJ whole genome shotgun (WGS) entry which is preliminary data.</text>
</comment>
<reference evidence="2 3" key="1">
    <citation type="submission" date="2017-03" db="EMBL/GenBank/DDBJ databases">
        <title>Genome Survey of Euroglyphus maynei.</title>
        <authorList>
            <person name="Arlian L.G."/>
            <person name="Morgan M.S."/>
            <person name="Rider S.D."/>
        </authorList>
    </citation>
    <scope>NUCLEOTIDE SEQUENCE [LARGE SCALE GENOMIC DNA]</scope>
    <source>
        <strain evidence="2">Arlian Lab</strain>
        <tissue evidence="2">Whole body</tissue>
    </source>
</reference>
<feature type="compositionally biased region" description="Polar residues" evidence="1">
    <location>
        <begin position="209"/>
        <end position="221"/>
    </location>
</feature>